<evidence type="ECO:0000313" key="1">
    <source>
        <dbReference type="EMBL" id="CAD8063498.1"/>
    </source>
</evidence>
<accession>A0A8S1L6H3</accession>
<sequence length="243" mass="28724">MKYKFIGKFQLSDNFHNFWMFFIQFKKSFILSLIKSYSSYDRYFLIAYKASKHQLNIYMEVEQQQQPVSIRGLNLSKISQSSIQMNDEDDFYGGHSGRSIELSIKECQEVNEFKKKSLQIELSIVDYLSSMNIKMKTDPKAKQDRYYSNLRNNNKRRAYTTLEIERDFSDKSPDSTFKSTQLSLKVNQLIERRKTQLSFASTNQSISSLQAISFTKIERKIFQKSKQYECEEMDSIISNQSPY</sequence>
<dbReference type="AlphaFoldDB" id="A0A8S1L6H3"/>
<protein>
    <submittedName>
        <fullName evidence="1">Uncharacterized protein</fullName>
    </submittedName>
</protein>
<dbReference type="Proteomes" id="UP000692954">
    <property type="component" value="Unassembled WGS sequence"/>
</dbReference>
<gene>
    <name evidence="1" type="ORF">PSON_ATCC_30995.1.T0180012</name>
</gene>
<proteinExistence type="predicted"/>
<organism evidence="1 2">
    <name type="scientific">Paramecium sonneborni</name>
    <dbReference type="NCBI Taxonomy" id="65129"/>
    <lineage>
        <taxon>Eukaryota</taxon>
        <taxon>Sar</taxon>
        <taxon>Alveolata</taxon>
        <taxon>Ciliophora</taxon>
        <taxon>Intramacronucleata</taxon>
        <taxon>Oligohymenophorea</taxon>
        <taxon>Peniculida</taxon>
        <taxon>Parameciidae</taxon>
        <taxon>Paramecium</taxon>
    </lineage>
</organism>
<comment type="caution">
    <text evidence="1">The sequence shown here is derived from an EMBL/GenBank/DDBJ whole genome shotgun (WGS) entry which is preliminary data.</text>
</comment>
<name>A0A8S1L6H3_9CILI</name>
<evidence type="ECO:0000313" key="2">
    <source>
        <dbReference type="Proteomes" id="UP000692954"/>
    </source>
</evidence>
<dbReference type="OrthoDB" id="301588at2759"/>
<reference evidence="1" key="1">
    <citation type="submission" date="2021-01" db="EMBL/GenBank/DDBJ databases">
        <authorList>
            <consortium name="Genoscope - CEA"/>
            <person name="William W."/>
        </authorList>
    </citation>
    <scope>NUCLEOTIDE SEQUENCE</scope>
</reference>
<keyword evidence="2" id="KW-1185">Reference proteome</keyword>
<dbReference type="EMBL" id="CAJJDN010000018">
    <property type="protein sequence ID" value="CAD8063498.1"/>
    <property type="molecule type" value="Genomic_DNA"/>
</dbReference>